<dbReference type="Pfam" id="PF10324">
    <property type="entry name" value="7TM_GPCR_Srw"/>
    <property type="match status" value="1"/>
</dbReference>
<gene>
    <name evidence="7" type="ORF">AB6A40_000307</name>
</gene>
<feature type="transmembrane region" description="Helical" evidence="5">
    <location>
        <begin position="287"/>
        <end position="306"/>
    </location>
</feature>
<dbReference type="PROSITE" id="PS50262">
    <property type="entry name" value="G_PROTEIN_RECEP_F1_2"/>
    <property type="match status" value="1"/>
</dbReference>
<dbReference type="PANTHER" id="PTHR46273">
    <property type="entry name" value="MYOSUPPRESSIN RECEPTOR 1, ISOFORM B-RELATED"/>
    <property type="match status" value="1"/>
</dbReference>
<evidence type="ECO:0000256" key="3">
    <source>
        <dbReference type="ARBA" id="ARBA00022989"/>
    </source>
</evidence>
<feature type="transmembrane region" description="Helical" evidence="5">
    <location>
        <begin position="81"/>
        <end position="101"/>
    </location>
</feature>
<dbReference type="AlphaFoldDB" id="A0ABD6E1X4"/>
<feature type="domain" description="G-protein coupled receptors family 1 profile" evidence="6">
    <location>
        <begin position="62"/>
        <end position="345"/>
    </location>
</feature>
<evidence type="ECO:0000256" key="2">
    <source>
        <dbReference type="ARBA" id="ARBA00022692"/>
    </source>
</evidence>
<keyword evidence="8" id="KW-1185">Reference proteome</keyword>
<accession>A0ABD6E1X4</accession>
<dbReference type="GO" id="GO:0016020">
    <property type="term" value="C:membrane"/>
    <property type="evidence" value="ECO:0007669"/>
    <property type="project" value="UniProtKB-SubCell"/>
</dbReference>
<evidence type="ECO:0000256" key="5">
    <source>
        <dbReference type="SAM" id="Phobius"/>
    </source>
</evidence>
<keyword evidence="4 5" id="KW-0472">Membrane</keyword>
<evidence type="ECO:0000256" key="1">
    <source>
        <dbReference type="ARBA" id="ARBA00004370"/>
    </source>
</evidence>
<evidence type="ECO:0000259" key="6">
    <source>
        <dbReference type="PROSITE" id="PS50262"/>
    </source>
</evidence>
<dbReference type="InterPro" id="IPR019427">
    <property type="entry name" value="7TM_GPCR_serpentine_rcpt_Srw"/>
</dbReference>
<evidence type="ECO:0000313" key="7">
    <source>
        <dbReference type="EMBL" id="MFH4973598.1"/>
    </source>
</evidence>
<dbReference type="CDD" id="cd14978">
    <property type="entry name" value="7tmA_FMRFamide_R-like"/>
    <property type="match status" value="1"/>
</dbReference>
<keyword evidence="2 5" id="KW-0812">Transmembrane</keyword>
<dbReference type="EMBL" id="JBGFUD010000082">
    <property type="protein sequence ID" value="MFH4973598.1"/>
    <property type="molecule type" value="Genomic_DNA"/>
</dbReference>
<dbReference type="InterPro" id="IPR053219">
    <property type="entry name" value="GPCR_Dmsr-1"/>
</dbReference>
<keyword evidence="3 5" id="KW-1133">Transmembrane helix</keyword>
<comment type="subcellular location">
    <subcellularLocation>
        <location evidence="1">Membrane</location>
    </subcellularLocation>
</comment>
<dbReference type="Proteomes" id="UP001608902">
    <property type="component" value="Unassembled WGS sequence"/>
</dbReference>
<feature type="transmembrane region" description="Helical" evidence="5">
    <location>
        <begin position="168"/>
        <end position="188"/>
    </location>
</feature>
<protein>
    <recommendedName>
        <fullName evidence="6">G-protein coupled receptors family 1 profile domain-containing protein</fullName>
    </recommendedName>
</protein>
<dbReference type="Gene3D" id="1.20.1070.10">
    <property type="entry name" value="Rhodopsin 7-helix transmembrane proteins"/>
    <property type="match status" value="1"/>
</dbReference>
<feature type="transmembrane region" description="Helical" evidence="5">
    <location>
        <begin position="47"/>
        <end position="69"/>
    </location>
</feature>
<dbReference type="SUPFAM" id="SSF81321">
    <property type="entry name" value="Family A G protein-coupled receptor-like"/>
    <property type="match status" value="1"/>
</dbReference>
<comment type="caution">
    <text evidence="7">The sequence shown here is derived from an EMBL/GenBank/DDBJ whole genome shotgun (WGS) entry which is preliminary data.</text>
</comment>
<feature type="transmembrane region" description="Helical" evidence="5">
    <location>
        <begin position="121"/>
        <end position="147"/>
    </location>
</feature>
<proteinExistence type="predicted"/>
<feature type="transmembrane region" description="Helical" evidence="5">
    <location>
        <begin position="326"/>
        <end position="347"/>
    </location>
</feature>
<dbReference type="InterPro" id="IPR017452">
    <property type="entry name" value="GPCR_Rhodpsn_7TM"/>
</dbReference>
<name>A0ABD6E1X4_9BILA</name>
<reference evidence="7 8" key="1">
    <citation type="submission" date="2024-08" db="EMBL/GenBank/DDBJ databases">
        <title>Gnathostoma spinigerum genome.</title>
        <authorList>
            <person name="Gonzalez-Bertolin B."/>
            <person name="Monzon S."/>
            <person name="Zaballos A."/>
            <person name="Jimenez P."/>
            <person name="Dekumyoy P."/>
            <person name="Varona S."/>
            <person name="Cuesta I."/>
            <person name="Sumanam S."/>
            <person name="Adisakwattana P."/>
            <person name="Gasser R.B."/>
            <person name="Hernandez-Gonzalez A."/>
            <person name="Young N.D."/>
            <person name="Perteguer M.J."/>
        </authorList>
    </citation>
    <scope>NUCLEOTIDE SEQUENCE [LARGE SCALE GENOMIC DNA]</scope>
    <source>
        <strain evidence="7">AL3</strain>
        <tissue evidence="7">Liver</tissue>
    </source>
</reference>
<evidence type="ECO:0000256" key="4">
    <source>
        <dbReference type="ARBA" id="ARBA00023136"/>
    </source>
</evidence>
<feature type="transmembrane region" description="Helical" evidence="5">
    <location>
        <begin position="221"/>
        <end position="246"/>
    </location>
</feature>
<organism evidence="7 8">
    <name type="scientific">Gnathostoma spinigerum</name>
    <dbReference type="NCBI Taxonomy" id="75299"/>
    <lineage>
        <taxon>Eukaryota</taxon>
        <taxon>Metazoa</taxon>
        <taxon>Ecdysozoa</taxon>
        <taxon>Nematoda</taxon>
        <taxon>Chromadorea</taxon>
        <taxon>Rhabditida</taxon>
        <taxon>Spirurina</taxon>
        <taxon>Gnathostomatomorpha</taxon>
        <taxon>Gnathostomatoidea</taxon>
        <taxon>Gnathostomatidae</taxon>
        <taxon>Gnathostoma</taxon>
    </lineage>
</organism>
<sequence length="388" mass="44657">MIIAVDDFLHMDSYDDYEHLYAEDESRTNCMFGDCYLKRFSEVYDEIHIPLSLAICAFGAISNVFNIIVLTRKRMRSPINILLAGLSFSQWMLASNYIGLLTVEYYRLRCYAMPWSYTFTWYRLINVNFSVIFHTVAFAHSLAIAVFRYGALKWPIQASKYLHRSKPAIVATCAMWLIVPVICVPVFFTSQVGMIYIDYMNCSLNEMYDLNYSTNGSLVRFVFWMFGIFVKLIPSALLSLLLIALIRTLHNVEKRRNNWIAKTRSTEALKSCLTKHRRSSSSTVRTTRMLITILFLCVAVELPHGFLNLCTGIYGESFGIRIYDHIGSFMEMLTLLYSSISFLLYCFMSNDFLKTFKSLFCACTSGDLRETKGYTYDGGGRFIPESAI</sequence>
<evidence type="ECO:0000313" key="8">
    <source>
        <dbReference type="Proteomes" id="UP001608902"/>
    </source>
</evidence>
<dbReference type="PANTHER" id="PTHR46273:SF7">
    <property type="entry name" value="G PROTEIN-COUPLED RECEPTOR EGL-6 ISOFORM B"/>
    <property type="match status" value="1"/>
</dbReference>